<reference evidence="3 4" key="1">
    <citation type="submission" date="2020-04" db="EMBL/GenBank/DDBJ databases">
        <title>Genome sequencing of novel species.</title>
        <authorList>
            <person name="Heo J."/>
            <person name="Kim S.-J."/>
            <person name="Kim J.-S."/>
            <person name="Hong S.-B."/>
            <person name="Kwon S.-W."/>
        </authorList>
    </citation>
    <scope>NUCLEOTIDE SEQUENCE [LARGE SCALE GENOMIC DNA]</scope>
    <source>
        <strain evidence="3 4">MFER-1</strain>
    </source>
</reference>
<evidence type="ECO:0000256" key="1">
    <source>
        <dbReference type="SAM" id="SignalP"/>
    </source>
</evidence>
<gene>
    <name evidence="3" type="ORF">HH215_04280</name>
</gene>
<keyword evidence="4" id="KW-1185">Reference proteome</keyword>
<proteinExistence type="predicted"/>
<feature type="chain" id="PRO_5031199460" evidence="1">
    <location>
        <begin position="32"/>
        <end position="908"/>
    </location>
</feature>
<evidence type="ECO:0000313" key="3">
    <source>
        <dbReference type="EMBL" id="QJD82480.1"/>
    </source>
</evidence>
<sequence length="908" mass="97474">MNKKISKSVTGLLAASLVISGVSWTESSASAASPFSDVKPGWAEKHITKLALQGILKGGSDGTFSPTKPVTRQEAVIIALRFMGVEQEVNKTEALVFPTVLVIKEDYKPYIKLALKKKILLIGEETDLAEKETGKEWGSSPATREWMTRLLVRAIGKDAEAELAKAQNTSFGDDASIGAGLKGYVNVAVSSGLVSGINGKFEPAQPVSREMASTLFSRAEDKISAPYSGQVVGSLMAVSANKLTLRHPDGIVKEYTLSPTASIYGYKSEQTGTISDLLLYSNVTLISKSDGTVGYAEQTSESANVKNYEGTLTLVTEAENKLTVLIGSDYKKFDYDGQNLPAFKDINGQALTLANLPLNVPVKFSVETTATGADGKIISLTVNQSVTNKSGTGTVAVWNASDLTSLQVKDAAGVVDTYPVSATATLKYNNANLALDQLVVGDAITYEVKNGSVTSIVVTKKVQPPITGELTLVDKVGNTIQYRVDGKLGAKDMATNVVVKIEGLTDVSLDDLVKGDNVSLKLNDSDKVSEITVTNRSLNSMNGVTVSNYLAADNVLIVTDPAKKNEPIPLVINDSTRFDLNGKKITRKEAEQYITKGKKINVRFNSSSAATISIVSQYSGTVLEHNVTAKTIKLDLGSNSIVTLPYPTYGMFVEIYGQNSTSYLDIKVGDKITAVMDYVTQEQVIQVQLEKTVQFDYTPADLANNKLRVKRTDTGATDEWYVSGATPIILQDENGAATSLNALNQSNVAMINVTFKGKTPIKAKAVSATFGKVASVNAGASSIDLVLSSGSTITKSFATAPIVTKDNVTLGSLSSIKADDRVEIRVDENDRTIIQIIPAATKTVYHTDTLLNKLTVYKVNLNESNNVYTLTPQTYIHQGTRTMSLSELKKEDSIVVYILRGKVLEIVK</sequence>
<dbReference type="KEGG" id="cheb:HH215_04280"/>
<dbReference type="Proteomes" id="UP000502248">
    <property type="component" value="Chromosome"/>
</dbReference>
<evidence type="ECO:0000313" key="4">
    <source>
        <dbReference type="Proteomes" id="UP000502248"/>
    </source>
</evidence>
<dbReference type="InterPro" id="IPR001119">
    <property type="entry name" value="SLH_dom"/>
</dbReference>
<feature type="domain" description="SLH" evidence="2">
    <location>
        <begin position="168"/>
        <end position="230"/>
    </location>
</feature>
<dbReference type="Pfam" id="PF00395">
    <property type="entry name" value="SLH"/>
    <property type="match status" value="2"/>
</dbReference>
<dbReference type="AlphaFoldDB" id="A0A7Z2VGG2"/>
<feature type="domain" description="SLH" evidence="2">
    <location>
        <begin position="30"/>
        <end position="93"/>
    </location>
</feature>
<feature type="signal peptide" evidence="1">
    <location>
        <begin position="1"/>
        <end position="31"/>
    </location>
</feature>
<protein>
    <submittedName>
        <fullName evidence="3">S-layer homology domain-containing protein</fullName>
    </submittedName>
</protein>
<name>A0A7Z2VGG2_9BACL</name>
<keyword evidence="1" id="KW-0732">Signal</keyword>
<dbReference type="EMBL" id="CP051680">
    <property type="protein sequence ID" value="QJD82480.1"/>
    <property type="molecule type" value="Genomic_DNA"/>
</dbReference>
<accession>A0A7Z2VGG2</accession>
<dbReference type="PROSITE" id="PS51272">
    <property type="entry name" value="SLH"/>
    <property type="match status" value="2"/>
</dbReference>
<organism evidence="3 4">
    <name type="scientific">Cohnella herbarum</name>
    <dbReference type="NCBI Taxonomy" id="2728023"/>
    <lineage>
        <taxon>Bacteria</taxon>
        <taxon>Bacillati</taxon>
        <taxon>Bacillota</taxon>
        <taxon>Bacilli</taxon>
        <taxon>Bacillales</taxon>
        <taxon>Paenibacillaceae</taxon>
        <taxon>Cohnella</taxon>
    </lineage>
</organism>
<evidence type="ECO:0000259" key="2">
    <source>
        <dbReference type="PROSITE" id="PS51272"/>
    </source>
</evidence>
<dbReference type="RefSeq" id="WP_169278779.1">
    <property type="nucleotide sequence ID" value="NZ_CP051680.1"/>
</dbReference>